<dbReference type="EMBL" id="CYPR01000094">
    <property type="protein sequence ID" value="CUH38755.1"/>
    <property type="molecule type" value="Genomic_DNA"/>
</dbReference>
<protein>
    <submittedName>
        <fullName evidence="1">Uncharacterized protein</fullName>
    </submittedName>
</protein>
<reference evidence="1 2" key="1">
    <citation type="submission" date="2015-09" db="EMBL/GenBank/DDBJ databases">
        <authorList>
            <person name="Jackson K.R."/>
            <person name="Lunt B.L."/>
            <person name="Fisher J.N.B."/>
            <person name="Gardner A.V."/>
            <person name="Bailey M.E."/>
            <person name="Deus L.M."/>
            <person name="Earl A.S."/>
            <person name="Gibby P.D."/>
            <person name="Hartmann K.A."/>
            <person name="Liu J.E."/>
            <person name="Manci A.M."/>
            <person name="Nielsen D.A."/>
            <person name="Solomon M.B."/>
            <person name="Breakwell D.P."/>
            <person name="Burnett S.H."/>
            <person name="Grose J.H."/>
        </authorList>
    </citation>
    <scope>NUCLEOTIDE SEQUENCE [LARGE SCALE GENOMIC DNA]</scope>
    <source>
        <strain evidence="1 2">CECT 7799</strain>
    </source>
</reference>
<gene>
    <name evidence="1" type="ORF">JSE7799_01489</name>
</gene>
<name>A0A0M7BBQ7_9RHOB</name>
<organism evidence="1 2">
    <name type="scientific">Jannaschia seosinensis</name>
    <dbReference type="NCBI Taxonomy" id="313367"/>
    <lineage>
        <taxon>Bacteria</taxon>
        <taxon>Pseudomonadati</taxon>
        <taxon>Pseudomonadota</taxon>
        <taxon>Alphaproteobacteria</taxon>
        <taxon>Rhodobacterales</taxon>
        <taxon>Roseobacteraceae</taxon>
        <taxon>Jannaschia</taxon>
    </lineage>
</organism>
<accession>A0A0M7BBQ7</accession>
<keyword evidence="2" id="KW-1185">Reference proteome</keyword>
<sequence>MLAGHYPTTSPALGKAYMQPMCISLNDVKIIHDWMAQPKG</sequence>
<proteinExistence type="predicted"/>
<dbReference type="AlphaFoldDB" id="A0A0M7BBQ7"/>
<dbReference type="Proteomes" id="UP000049455">
    <property type="component" value="Unassembled WGS sequence"/>
</dbReference>
<evidence type="ECO:0000313" key="2">
    <source>
        <dbReference type="Proteomes" id="UP000049455"/>
    </source>
</evidence>
<evidence type="ECO:0000313" key="1">
    <source>
        <dbReference type="EMBL" id="CUH38755.1"/>
    </source>
</evidence>